<name>A0A917A2B8_9STRE</name>
<reference evidence="1" key="1">
    <citation type="journal article" date="2014" name="Int. J. Syst. Evol. Microbiol.">
        <title>Complete genome sequence of Corynebacterium casei LMG S-19264T (=DSM 44701T), isolated from a smear-ripened cheese.</title>
        <authorList>
            <consortium name="US DOE Joint Genome Institute (JGI-PGF)"/>
            <person name="Walter F."/>
            <person name="Albersmeier A."/>
            <person name="Kalinowski J."/>
            <person name="Ruckert C."/>
        </authorList>
    </citation>
    <scope>NUCLEOTIDE SEQUENCE</scope>
    <source>
        <strain evidence="1">CGMCC 1.15533</strain>
    </source>
</reference>
<organism evidence="1 2">
    <name type="scientific">Streptococcus himalayensis</name>
    <dbReference type="NCBI Taxonomy" id="1888195"/>
    <lineage>
        <taxon>Bacteria</taxon>
        <taxon>Bacillati</taxon>
        <taxon>Bacillota</taxon>
        <taxon>Bacilli</taxon>
        <taxon>Lactobacillales</taxon>
        <taxon>Streptococcaceae</taxon>
        <taxon>Streptococcus</taxon>
    </lineage>
</organism>
<reference evidence="1" key="2">
    <citation type="submission" date="2020-09" db="EMBL/GenBank/DDBJ databases">
        <authorList>
            <person name="Sun Q."/>
            <person name="Zhou Y."/>
        </authorList>
    </citation>
    <scope>NUCLEOTIDE SEQUENCE</scope>
    <source>
        <strain evidence="1">CGMCC 1.15533</strain>
    </source>
</reference>
<keyword evidence="2" id="KW-1185">Reference proteome</keyword>
<dbReference type="AlphaFoldDB" id="A0A917A2B8"/>
<proteinExistence type="predicted"/>
<evidence type="ECO:0000313" key="2">
    <source>
        <dbReference type="Proteomes" id="UP000660801"/>
    </source>
</evidence>
<dbReference type="EMBL" id="BMJN01000001">
    <property type="protein sequence ID" value="GGE23439.1"/>
    <property type="molecule type" value="Genomic_DNA"/>
</dbReference>
<gene>
    <name evidence="1" type="ORF">GCM10011510_00620</name>
</gene>
<accession>A0A917A2B8</accession>
<protein>
    <submittedName>
        <fullName evidence="1">Uncharacterized protein</fullName>
    </submittedName>
</protein>
<sequence length="48" mass="5589">MPTNSHVEPLKKRWLHILDYNLVYLAKSGDGIIFYLEAELRQSQMLVG</sequence>
<evidence type="ECO:0000313" key="1">
    <source>
        <dbReference type="EMBL" id="GGE23439.1"/>
    </source>
</evidence>
<comment type="caution">
    <text evidence="1">The sequence shown here is derived from an EMBL/GenBank/DDBJ whole genome shotgun (WGS) entry which is preliminary data.</text>
</comment>
<dbReference type="Proteomes" id="UP000660801">
    <property type="component" value="Unassembled WGS sequence"/>
</dbReference>